<evidence type="ECO:0000313" key="4">
    <source>
        <dbReference type="EMBL" id="OUQ32493.1"/>
    </source>
</evidence>
<dbReference type="PANTHER" id="PTHR46401">
    <property type="entry name" value="GLYCOSYLTRANSFERASE WBBK-RELATED"/>
    <property type="match status" value="1"/>
</dbReference>
<dbReference type="OrthoDB" id="9802525at2"/>
<evidence type="ECO:0000313" key="5">
    <source>
        <dbReference type="Proteomes" id="UP000195305"/>
    </source>
</evidence>
<dbReference type="PANTHER" id="PTHR46401:SF2">
    <property type="entry name" value="GLYCOSYLTRANSFERASE WBBK-RELATED"/>
    <property type="match status" value="1"/>
</dbReference>
<dbReference type="RefSeq" id="WP_087359593.1">
    <property type="nucleotide sequence ID" value="NZ_NFLJ01000042.1"/>
</dbReference>
<sequence>MRKIRINMLSNADKVHGQGVGSAYLEQVALVKNELNEYFDVVINDSKPADIIHCHTILPQYLMKMKRNKGVNVAYVHFLPDTLDGSIQLPSSALAVFKKYITHFYNTADYLIVVNPIFIKDLVRFGIDKHKIQYIPNFVSKETFYKQEQNHILQTRDQYHIDRKQFVVLGVGQVQTRKGVKDFIEVAKMLPDITFVWAGGFSFGKITDGYEELKQLYENPPQNVHFIGIIPRESMNDIYNMADMLFMPSYNELFPMSILEAINSQKPLLLRDLELYEDILFHKYLVADNNKDFAQIIQNLKNDSSLYHQYQQASYEISQYYSKEHVKEMWKDFYLHIAQKKLL</sequence>
<organism evidence="4 5">
    <name type="scientific">Massilimicrobiota timonensis</name>
    <dbReference type="NCBI Taxonomy" id="1776392"/>
    <lineage>
        <taxon>Bacteria</taxon>
        <taxon>Bacillati</taxon>
        <taxon>Bacillota</taxon>
        <taxon>Erysipelotrichia</taxon>
        <taxon>Erysipelotrichales</taxon>
        <taxon>Erysipelotrichaceae</taxon>
        <taxon>Massilimicrobiota</taxon>
    </lineage>
</organism>
<accession>A0A1Y4SUM7</accession>
<reference evidence="4 5" key="1">
    <citation type="journal article" date="2018" name="BMC Genomics">
        <title>Whole genome sequencing and function prediction of 133 gut anaerobes isolated from chicken caecum in pure cultures.</title>
        <authorList>
            <person name="Medvecky M."/>
            <person name="Cejkova D."/>
            <person name="Polansky O."/>
            <person name="Karasova D."/>
            <person name="Kubasova T."/>
            <person name="Cizek A."/>
            <person name="Rychlik I."/>
        </authorList>
    </citation>
    <scope>NUCLEOTIDE SEQUENCE [LARGE SCALE GENOMIC DNA]</scope>
    <source>
        <strain evidence="4 5">An13</strain>
    </source>
</reference>
<keyword evidence="5" id="KW-1185">Reference proteome</keyword>
<name>A0A1Y4SUM7_9FIRM</name>
<gene>
    <name evidence="4" type="ORF">B5E75_12175</name>
</gene>
<evidence type="ECO:0000256" key="1">
    <source>
        <dbReference type="ARBA" id="ARBA00022679"/>
    </source>
</evidence>
<evidence type="ECO:0000259" key="2">
    <source>
        <dbReference type="Pfam" id="PF00534"/>
    </source>
</evidence>
<dbReference type="EMBL" id="NFLJ01000042">
    <property type="protein sequence ID" value="OUQ32493.1"/>
    <property type="molecule type" value="Genomic_DNA"/>
</dbReference>
<protein>
    <submittedName>
        <fullName evidence="4">Glycosyltransferase</fullName>
    </submittedName>
</protein>
<dbReference type="Pfam" id="PF00534">
    <property type="entry name" value="Glycos_transf_1"/>
    <property type="match status" value="1"/>
</dbReference>
<proteinExistence type="predicted"/>
<dbReference type="InterPro" id="IPR001296">
    <property type="entry name" value="Glyco_trans_1"/>
</dbReference>
<dbReference type="GO" id="GO:0016757">
    <property type="term" value="F:glycosyltransferase activity"/>
    <property type="evidence" value="ECO:0007669"/>
    <property type="project" value="InterPro"/>
</dbReference>
<feature type="domain" description="Glycosyltransferase subfamily 4-like N-terminal" evidence="3">
    <location>
        <begin position="48"/>
        <end position="140"/>
    </location>
</feature>
<dbReference type="Proteomes" id="UP000195305">
    <property type="component" value="Unassembled WGS sequence"/>
</dbReference>
<dbReference type="InterPro" id="IPR028098">
    <property type="entry name" value="Glyco_trans_4-like_N"/>
</dbReference>
<dbReference type="SUPFAM" id="SSF53756">
    <property type="entry name" value="UDP-Glycosyltransferase/glycogen phosphorylase"/>
    <property type="match status" value="1"/>
</dbReference>
<dbReference type="AlphaFoldDB" id="A0A1Y4SUM7"/>
<feature type="domain" description="Glycosyl transferase family 1" evidence="2">
    <location>
        <begin position="155"/>
        <end position="315"/>
    </location>
</feature>
<dbReference type="Pfam" id="PF13439">
    <property type="entry name" value="Glyco_transf_4"/>
    <property type="match status" value="1"/>
</dbReference>
<evidence type="ECO:0000259" key="3">
    <source>
        <dbReference type="Pfam" id="PF13439"/>
    </source>
</evidence>
<comment type="caution">
    <text evidence="4">The sequence shown here is derived from an EMBL/GenBank/DDBJ whole genome shotgun (WGS) entry which is preliminary data.</text>
</comment>
<dbReference type="CDD" id="cd03801">
    <property type="entry name" value="GT4_PimA-like"/>
    <property type="match status" value="1"/>
</dbReference>
<keyword evidence="1 4" id="KW-0808">Transferase</keyword>
<dbReference type="Gene3D" id="3.40.50.2000">
    <property type="entry name" value="Glycogen Phosphorylase B"/>
    <property type="match status" value="2"/>
</dbReference>